<protein>
    <submittedName>
        <fullName evidence="1">Uncharacterized protein</fullName>
    </submittedName>
</protein>
<sequence>MHLNRPNSRAAPAMFKGFQLPKIITASARKPKPATSPVEAQLAVVRA</sequence>
<dbReference type="EMBL" id="CYZT01000017">
    <property type="protein sequence ID" value="CUN79054.1"/>
    <property type="molecule type" value="Genomic_DNA"/>
</dbReference>
<reference evidence="1 2" key="1">
    <citation type="submission" date="2015-09" db="EMBL/GenBank/DDBJ databases">
        <authorList>
            <consortium name="Pathogen Informatics"/>
        </authorList>
    </citation>
    <scope>NUCLEOTIDE SEQUENCE [LARGE SCALE GENOMIC DNA]</scope>
    <source>
        <strain evidence="1 2">2789STDY5608854</strain>
    </source>
</reference>
<organism evidence="1 2">
    <name type="scientific">Flavonifractor plautii</name>
    <name type="common">Fusobacterium plautii</name>
    <dbReference type="NCBI Taxonomy" id="292800"/>
    <lineage>
        <taxon>Bacteria</taxon>
        <taxon>Bacillati</taxon>
        <taxon>Bacillota</taxon>
        <taxon>Clostridia</taxon>
        <taxon>Eubacteriales</taxon>
        <taxon>Oscillospiraceae</taxon>
        <taxon>Flavonifractor</taxon>
    </lineage>
</organism>
<dbReference type="AlphaFoldDB" id="A0A173ZS40"/>
<accession>A0A173ZS40</accession>
<evidence type="ECO:0000313" key="1">
    <source>
        <dbReference type="EMBL" id="CUN79054.1"/>
    </source>
</evidence>
<proteinExistence type="predicted"/>
<name>A0A173ZS40_FLAPL</name>
<evidence type="ECO:0000313" key="2">
    <source>
        <dbReference type="Proteomes" id="UP000095746"/>
    </source>
</evidence>
<gene>
    <name evidence="1" type="ORF">ERS852411_00488</name>
</gene>
<dbReference type="Proteomes" id="UP000095746">
    <property type="component" value="Unassembled WGS sequence"/>
</dbReference>